<gene>
    <name evidence="1" type="ORF">L6452_00723</name>
</gene>
<name>A0ACB9FE67_ARCLA</name>
<comment type="caution">
    <text evidence="1">The sequence shown here is derived from an EMBL/GenBank/DDBJ whole genome shotgun (WGS) entry which is preliminary data.</text>
</comment>
<keyword evidence="2" id="KW-1185">Reference proteome</keyword>
<reference evidence="1 2" key="2">
    <citation type="journal article" date="2022" name="Mol. Ecol. Resour.">
        <title>The genomes of chicory, endive, great burdock and yacon provide insights into Asteraceae paleo-polyploidization history and plant inulin production.</title>
        <authorList>
            <person name="Fan W."/>
            <person name="Wang S."/>
            <person name="Wang H."/>
            <person name="Wang A."/>
            <person name="Jiang F."/>
            <person name="Liu H."/>
            <person name="Zhao H."/>
            <person name="Xu D."/>
            <person name="Zhang Y."/>
        </authorList>
    </citation>
    <scope>NUCLEOTIDE SEQUENCE [LARGE SCALE GENOMIC DNA]</scope>
    <source>
        <strain evidence="2">cv. Niubang</strain>
    </source>
</reference>
<evidence type="ECO:0000313" key="1">
    <source>
        <dbReference type="EMBL" id="KAI3769614.1"/>
    </source>
</evidence>
<proteinExistence type="predicted"/>
<protein>
    <submittedName>
        <fullName evidence="1">Uncharacterized protein</fullName>
    </submittedName>
</protein>
<accession>A0ACB9FE67</accession>
<reference evidence="2" key="1">
    <citation type="journal article" date="2022" name="Mol. Ecol. Resour.">
        <title>The genomes of chicory, endive, great burdock and yacon provide insights into Asteraceae palaeo-polyploidization history and plant inulin production.</title>
        <authorList>
            <person name="Fan W."/>
            <person name="Wang S."/>
            <person name="Wang H."/>
            <person name="Wang A."/>
            <person name="Jiang F."/>
            <person name="Liu H."/>
            <person name="Zhao H."/>
            <person name="Xu D."/>
            <person name="Zhang Y."/>
        </authorList>
    </citation>
    <scope>NUCLEOTIDE SEQUENCE [LARGE SCALE GENOMIC DNA]</scope>
    <source>
        <strain evidence="2">cv. Niubang</strain>
    </source>
</reference>
<dbReference type="EMBL" id="CM042047">
    <property type="protein sequence ID" value="KAI3769614.1"/>
    <property type="molecule type" value="Genomic_DNA"/>
</dbReference>
<sequence length="133" mass="15011">MASRHLHRNQPIPSPPVSVIPPPATATTIRFFVFIWIPPPPSDSCYCHLHLPATSITKEDDSIIRDEVFRSDMKLNRPTQLTLQQNSEVVDKLVQRSGDGESFNINPYFGYHIASCMVSQWVSHVVSQDALIK</sequence>
<dbReference type="Proteomes" id="UP001055879">
    <property type="component" value="Linkage Group LG01"/>
</dbReference>
<organism evidence="1 2">
    <name type="scientific">Arctium lappa</name>
    <name type="common">Greater burdock</name>
    <name type="synonym">Lappa major</name>
    <dbReference type="NCBI Taxonomy" id="4217"/>
    <lineage>
        <taxon>Eukaryota</taxon>
        <taxon>Viridiplantae</taxon>
        <taxon>Streptophyta</taxon>
        <taxon>Embryophyta</taxon>
        <taxon>Tracheophyta</taxon>
        <taxon>Spermatophyta</taxon>
        <taxon>Magnoliopsida</taxon>
        <taxon>eudicotyledons</taxon>
        <taxon>Gunneridae</taxon>
        <taxon>Pentapetalae</taxon>
        <taxon>asterids</taxon>
        <taxon>campanulids</taxon>
        <taxon>Asterales</taxon>
        <taxon>Asteraceae</taxon>
        <taxon>Carduoideae</taxon>
        <taxon>Cardueae</taxon>
        <taxon>Arctiinae</taxon>
        <taxon>Arctium</taxon>
    </lineage>
</organism>
<evidence type="ECO:0000313" key="2">
    <source>
        <dbReference type="Proteomes" id="UP001055879"/>
    </source>
</evidence>